<feature type="transmembrane region" description="Helical" evidence="1">
    <location>
        <begin position="198"/>
        <end position="218"/>
    </location>
</feature>
<dbReference type="AlphaFoldDB" id="A0AAF1K3I3"/>
<reference evidence="2" key="1">
    <citation type="submission" date="2020-01" db="EMBL/GenBank/DDBJ databases">
        <authorList>
            <person name="Rat A."/>
        </authorList>
    </citation>
    <scope>NUCLEOTIDE SEQUENCE</scope>
    <source>
        <strain evidence="2">LMG 28251</strain>
    </source>
</reference>
<feature type="transmembrane region" description="Helical" evidence="1">
    <location>
        <begin position="150"/>
        <end position="169"/>
    </location>
</feature>
<organism evidence="2 3">
    <name type="scientific">Plastoroseomonas arctica</name>
    <dbReference type="NCBI Taxonomy" id="1509237"/>
    <lineage>
        <taxon>Bacteria</taxon>
        <taxon>Pseudomonadati</taxon>
        <taxon>Pseudomonadota</taxon>
        <taxon>Alphaproteobacteria</taxon>
        <taxon>Acetobacterales</taxon>
        <taxon>Acetobacteraceae</taxon>
        <taxon>Plastoroseomonas</taxon>
    </lineage>
</organism>
<keyword evidence="1" id="KW-0812">Transmembrane</keyword>
<sequence>MPYVVGAALLLLLVFGPMLYVRWTMARHGAERADFPGTGGELARHLLDEAGLNQVPVELTDKGDHYDPVDRVVRLGEAHFNGRSVTAVAVAAHEVGHAVQHRDGMPAFGWRIRLVRVLIPVQRVVDVLFLVGGLGAIALRAPVIVLAEGALLVGMMALSVAVHLVTLPVELDASWRRALPALATGYISEKDMPAARSVLRAAALTYVASALMSLLNVARLARLFR</sequence>
<evidence type="ECO:0000313" key="2">
    <source>
        <dbReference type="EMBL" id="MBR0655070.1"/>
    </source>
</evidence>
<evidence type="ECO:0000256" key="1">
    <source>
        <dbReference type="SAM" id="Phobius"/>
    </source>
</evidence>
<proteinExistence type="predicted"/>
<dbReference type="PANTHER" id="PTHR36434:SF1">
    <property type="entry name" value="MEMBRANE PROTEASE YUGP-RELATED"/>
    <property type="match status" value="1"/>
</dbReference>
<comment type="caution">
    <text evidence="2">The sequence shown here is derived from an EMBL/GenBank/DDBJ whole genome shotgun (WGS) entry which is preliminary data.</text>
</comment>
<name>A0AAF1K3I3_9PROT</name>
<dbReference type="EMBL" id="JAAEDH010000007">
    <property type="protein sequence ID" value="MBR0655070.1"/>
    <property type="molecule type" value="Genomic_DNA"/>
</dbReference>
<dbReference type="PANTHER" id="PTHR36434">
    <property type="entry name" value="MEMBRANE PROTEASE YUGP-RELATED"/>
    <property type="match status" value="1"/>
</dbReference>
<evidence type="ECO:0000313" key="3">
    <source>
        <dbReference type="Proteomes" id="UP001196068"/>
    </source>
</evidence>
<keyword evidence="1" id="KW-1133">Transmembrane helix</keyword>
<accession>A0AAF1K3I3</accession>
<protein>
    <submittedName>
        <fullName evidence="2">Zinc metallopeptidase</fullName>
    </submittedName>
</protein>
<dbReference type="Pfam" id="PF04298">
    <property type="entry name" value="Zn_peptidase_2"/>
    <property type="match status" value="1"/>
</dbReference>
<dbReference type="RefSeq" id="WP_211873902.1">
    <property type="nucleotide sequence ID" value="NZ_JAAEDH010000007.1"/>
</dbReference>
<keyword evidence="1" id="KW-0472">Membrane</keyword>
<gene>
    <name evidence="2" type="ORF">GXW79_08255</name>
</gene>
<dbReference type="Proteomes" id="UP001196068">
    <property type="component" value="Unassembled WGS sequence"/>
</dbReference>
<keyword evidence="3" id="KW-1185">Reference proteome</keyword>
<reference evidence="2" key="2">
    <citation type="journal article" date="2021" name="Syst. Appl. Microbiol.">
        <title>Roseomonas hellenica sp. nov., isolated from roots of wild-growing Alkanna tinctoria.</title>
        <authorList>
            <person name="Rat A."/>
            <person name="Naranjo H.D."/>
            <person name="Lebbe L."/>
            <person name="Cnockaert M."/>
            <person name="Krigas N."/>
            <person name="Grigoriadou K."/>
            <person name="Maloupa E."/>
            <person name="Willems A."/>
        </authorList>
    </citation>
    <scope>NUCLEOTIDE SEQUENCE</scope>
    <source>
        <strain evidence="2">LMG 28251</strain>
    </source>
</reference>
<dbReference type="InterPro" id="IPR007395">
    <property type="entry name" value="Zn_peptidase_2"/>
</dbReference>